<evidence type="ECO:0000256" key="1">
    <source>
        <dbReference type="SAM" id="Phobius"/>
    </source>
</evidence>
<dbReference type="OrthoDB" id="2912488at2"/>
<dbReference type="RefSeq" id="WP_121682394.1">
    <property type="nucleotide sequence ID" value="NZ_RCVZ01000019.1"/>
</dbReference>
<dbReference type="AlphaFoldDB" id="A0A3L7JQI5"/>
<reference evidence="2 3" key="1">
    <citation type="submission" date="2018-10" db="EMBL/GenBank/DDBJ databases">
        <title>Falsibacillus sp. genome draft.</title>
        <authorList>
            <person name="Shi S."/>
        </authorList>
    </citation>
    <scope>NUCLEOTIDE SEQUENCE [LARGE SCALE GENOMIC DNA]</scope>
    <source>
        <strain evidence="2 3">GY 10110</strain>
    </source>
</reference>
<keyword evidence="1" id="KW-0472">Membrane</keyword>
<feature type="transmembrane region" description="Helical" evidence="1">
    <location>
        <begin position="91"/>
        <end position="114"/>
    </location>
</feature>
<sequence>MKQNSIFLMLLPVPFFFHYYEYWNHANGHEARFLMLGFLLVTATAGIVARRLNLGKLLVLNTITAIISLVLGHLFIPNDMAWFTPFGRDAAIIFIGAIYCFGQLVIKGAGRILFRQKSSV</sequence>
<gene>
    <name evidence="2" type="ORF">D9X91_19855</name>
</gene>
<protein>
    <submittedName>
        <fullName evidence="2">Uncharacterized protein</fullName>
    </submittedName>
</protein>
<feature type="transmembrane region" description="Helical" evidence="1">
    <location>
        <begin position="31"/>
        <end position="50"/>
    </location>
</feature>
<keyword evidence="3" id="KW-1185">Reference proteome</keyword>
<keyword evidence="1" id="KW-1133">Transmembrane helix</keyword>
<accession>A0A3L7JQI5</accession>
<evidence type="ECO:0000313" key="2">
    <source>
        <dbReference type="EMBL" id="RLQ92329.1"/>
    </source>
</evidence>
<evidence type="ECO:0000313" key="3">
    <source>
        <dbReference type="Proteomes" id="UP000276770"/>
    </source>
</evidence>
<organism evidence="2 3">
    <name type="scientific">Falsibacillus albus</name>
    <dbReference type="NCBI Taxonomy" id="2478915"/>
    <lineage>
        <taxon>Bacteria</taxon>
        <taxon>Bacillati</taxon>
        <taxon>Bacillota</taxon>
        <taxon>Bacilli</taxon>
        <taxon>Bacillales</taxon>
        <taxon>Bacillaceae</taxon>
        <taxon>Falsibacillus</taxon>
    </lineage>
</organism>
<dbReference type="EMBL" id="RCVZ01000019">
    <property type="protein sequence ID" value="RLQ92329.1"/>
    <property type="molecule type" value="Genomic_DNA"/>
</dbReference>
<feature type="transmembrane region" description="Helical" evidence="1">
    <location>
        <begin position="7"/>
        <end position="25"/>
    </location>
</feature>
<dbReference type="Proteomes" id="UP000276770">
    <property type="component" value="Unassembled WGS sequence"/>
</dbReference>
<comment type="caution">
    <text evidence="2">The sequence shown here is derived from an EMBL/GenBank/DDBJ whole genome shotgun (WGS) entry which is preliminary data.</text>
</comment>
<proteinExistence type="predicted"/>
<keyword evidence="1" id="KW-0812">Transmembrane</keyword>
<name>A0A3L7JQI5_9BACI</name>
<feature type="transmembrane region" description="Helical" evidence="1">
    <location>
        <begin position="57"/>
        <end position="76"/>
    </location>
</feature>